<evidence type="ECO:0000256" key="1">
    <source>
        <dbReference type="SAM" id="MobiDB-lite"/>
    </source>
</evidence>
<accession>A0AAW0T8A9</accession>
<gene>
    <name evidence="2" type="ORF">O3P69_011575</name>
</gene>
<proteinExistence type="predicted"/>
<protein>
    <submittedName>
        <fullName evidence="2">Uncharacterized protein</fullName>
    </submittedName>
</protein>
<comment type="caution">
    <text evidence="2">The sequence shown here is derived from an EMBL/GenBank/DDBJ whole genome shotgun (WGS) entry which is preliminary data.</text>
</comment>
<organism evidence="2 3">
    <name type="scientific">Scylla paramamosain</name>
    <name type="common">Mud crab</name>
    <dbReference type="NCBI Taxonomy" id="85552"/>
    <lineage>
        <taxon>Eukaryota</taxon>
        <taxon>Metazoa</taxon>
        <taxon>Ecdysozoa</taxon>
        <taxon>Arthropoda</taxon>
        <taxon>Crustacea</taxon>
        <taxon>Multicrustacea</taxon>
        <taxon>Malacostraca</taxon>
        <taxon>Eumalacostraca</taxon>
        <taxon>Eucarida</taxon>
        <taxon>Decapoda</taxon>
        <taxon>Pleocyemata</taxon>
        <taxon>Brachyura</taxon>
        <taxon>Eubrachyura</taxon>
        <taxon>Portunoidea</taxon>
        <taxon>Portunidae</taxon>
        <taxon>Portuninae</taxon>
        <taxon>Scylla</taxon>
    </lineage>
</organism>
<dbReference type="AlphaFoldDB" id="A0AAW0T8A9"/>
<keyword evidence="3" id="KW-1185">Reference proteome</keyword>
<feature type="region of interest" description="Disordered" evidence="1">
    <location>
        <begin position="76"/>
        <end position="97"/>
    </location>
</feature>
<reference evidence="2 3" key="1">
    <citation type="submission" date="2023-03" db="EMBL/GenBank/DDBJ databases">
        <title>High-quality genome of Scylla paramamosain provides insights in environmental adaptation.</title>
        <authorList>
            <person name="Zhang L."/>
        </authorList>
    </citation>
    <scope>NUCLEOTIDE SEQUENCE [LARGE SCALE GENOMIC DNA]</scope>
    <source>
        <strain evidence="2">LZ_2023a</strain>
        <tissue evidence="2">Muscle</tissue>
    </source>
</reference>
<evidence type="ECO:0000313" key="3">
    <source>
        <dbReference type="Proteomes" id="UP001487740"/>
    </source>
</evidence>
<dbReference type="Proteomes" id="UP001487740">
    <property type="component" value="Unassembled WGS sequence"/>
</dbReference>
<name>A0AAW0T8A9_SCYPA</name>
<dbReference type="EMBL" id="JARAKH010000038">
    <property type="protein sequence ID" value="KAK8383136.1"/>
    <property type="molecule type" value="Genomic_DNA"/>
</dbReference>
<evidence type="ECO:0000313" key="2">
    <source>
        <dbReference type="EMBL" id="KAK8383136.1"/>
    </source>
</evidence>
<sequence length="134" mass="15105">MQGVGDERPTDTRKWAALLNAFLSSRADFHNSYISVSQKLRSVDQLGLRSLLIFLPPDLYWATLGRRLTPAKVTWPHRGRRSFGNQGKRRRGASSPFRSFPFSRITLVTFTVSPTSAARGHKMKNEEVVRGGSM</sequence>
<feature type="compositionally biased region" description="Basic residues" evidence="1">
    <location>
        <begin position="76"/>
        <end position="92"/>
    </location>
</feature>